<feature type="transmembrane region" description="Helical" evidence="1">
    <location>
        <begin position="20"/>
        <end position="37"/>
    </location>
</feature>
<gene>
    <name evidence="2" type="ORF">ACFOYW_02985</name>
</gene>
<sequence>MTARPAADSPQSQIGIVDALRFLCEVFAIITLGIWGFTTFPFWLNIVVGIGAPVLAIVLWGLFRAPKAVFAVDQFVKALVEIVVMGTAAYAWADLHQWIIFGVFTLIALATGLIIGRREI</sequence>
<accession>A0ABV8Q4P1</accession>
<feature type="transmembrane region" description="Helical" evidence="1">
    <location>
        <begin position="43"/>
        <end position="63"/>
    </location>
</feature>
<comment type="caution">
    <text evidence="2">The sequence shown here is derived from an EMBL/GenBank/DDBJ whole genome shotgun (WGS) entry which is preliminary data.</text>
</comment>
<dbReference type="InterPro" id="IPR021214">
    <property type="entry name" value="DUF2568"/>
</dbReference>
<keyword evidence="1" id="KW-0472">Membrane</keyword>
<keyword evidence="3" id="KW-1185">Reference proteome</keyword>
<feature type="transmembrane region" description="Helical" evidence="1">
    <location>
        <begin position="75"/>
        <end position="92"/>
    </location>
</feature>
<evidence type="ECO:0000313" key="2">
    <source>
        <dbReference type="EMBL" id="MFC4242324.1"/>
    </source>
</evidence>
<proteinExistence type="predicted"/>
<keyword evidence="1" id="KW-0812">Transmembrane</keyword>
<protein>
    <submittedName>
        <fullName evidence="2">YrdB family protein</fullName>
    </submittedName>
</protein>
<dbReference type="Pfam" id="PF10823">
    <property type="entry name" value="DUF2568"/>
    <property type="match status" value="1"/>
</dbReference>
<organism evidence="2 3">
    <name type="scientific">Gryllotalpicola reticulitermitis</name>
    <dbReference type="NCBI Taxonomy" id="1184153"/>
    <lineage>
        <taxon>Bacteria</taxon>
        <taxon>Bacillati</taxon>
        <taxon>Actinomycetota</taxon>
        <taxon>Actinomycetes</taxon>
        <taxon>Micrococcales</taxon>
        <taxon>Microbacteriaceae</taxon>
        <taxon>Gryllotalpicola</taxon>
    </lineage>
</organism>
<keyword evidence="1" id="KW-1133">Transmembrane helix</keyword>
<dbReference type="EMBL" id="JBHSCN010000002">
    <property type="protein sequence ID" value="MFC4242324.1"/>
    <property type="molecule type" value="Genomic_DNA"/>
</dbReference>
<dbReference type="Proteomes" id="UP001595900">
    <property type="component" value="Unassembled WGS sequence"/>
</dbReference>
<evidence type="ECO:0000256" key="1">
    <source>
        <dbReference type="SAM" id="Phobius"/>
    </source>
</evidence>
<reference evidence="3" key="1">
    <citation type="journal article" date="2019" name="Int. J. Syst. Evol. Microbiol.">
        <title>The Global Catalogue of Microorganisms (GCM) 10K type strain sequencing project: providing services to taxonomists for standard genome sequencing and annotation.</title>
        <authorList>
            <consortium name="The Broad Institute Genomics Platform"/>
            <consortium name="The Broad Institute Genome Sequencing Center for Infectious Disease"/>
            <person name="Wu L."/>
            <person name="Ma J."/>
        </authorList>
    </citation>
    <scope>NUCLEOTIDE SEQUENCE [LARGE SCALE GENOMIC DNA]</scope>
    <source>
        <strain evidence="3">CGMCC 1.10363</strain>
    </source>
</reference>
<feature type="transmembrane region" description="Helical" evidence="1">
    <location>
        <begin position="98"/>
        <end position="116"/>
    </location>
</feature>
<dbReference type="RefSeq" id="WP_390227147.1">
    <property type="nucleotide sequence ID" value="NZ_JBHSCN010000002.1"/>
</dbReference>
<evidence type="ECO:0000313" key="3">
    <source>
        <dbReference type="Proteomes" id="UP001595900"/>
    </source>
</evidence>
<name>A0ABV8Q4P1_9MICO</name>